<evidence type="ECO:0000313" key="5">
    <source>
        <dbReference type="EMBL" id="EJK46527.1"/>
    </source>
</evidence>
<keyword evidence="2" id="KW-0862">Zinc</keyword>
<feature type="domain" description="RING-type" evidence="4">
    <location>
        <begin position="208"/>
        <end position="254"/>
    </location>
</feature>
<comment type="caution">
    <text evidence="5">The sequence shown here is derived from an EMBL/GenBank/DDBJ whole genome shotgun (WGS) entry which is preliminary data.</text>
</comment>
<accession>K0RIL8</accession>
<organism evidence="5 6">
    <name type="scientific">Thalassiosira oceanica</name>
    <name type="common">Marine diatom</name>
    <dbReference type="NCBI Taxonomy" id="159749"/>
    <lineage>
        <taxon>Eukaryota</taxon>
        <taxon>Sar</taxon>
        <taxon>Stramenopiles</taxon>
        <taxon>Ochrophyta</taxon>
        <taxon>Bacillariophyta</taxon>
        <taxon>Coscinodiscophyceae</taxon>
        <taxon>Thalassiosirophycidae</taxon>
        <taxon>Thalassiosirales</taxon>
        <taxon>Thalassiosiraceae</taxon>
        <taxon>Thalassiosira</taxon>
    </lineage>
</organism>
<dbReference type="GO" id="GO:0005789">
    <property type="term" value="C:endoplasmic reticulum membrane"/>
    <property type="evidence" value="ECO:0007669"/>
    <property type="project" value="TreeGrafter"/>
</dbReference>
<dbReference type="AlphaFoldDB" id="K0RIL8"/>
<dbReference type="GO" id="GO:0036503">
    <property type="term" value="P:ERAD pathway"/>
    <property type="evidence" value="ECO:0007669"/>
    <property type="project" value="TreeGrafter"/>
</dbReference>
<dbReference type="OrthoDB" id="40126at2759"/>
<dbReference type="InterPro" id="IPR006597">
    <property type="entry name" value="Sel1-like"/>
</dbReference>
<dbReference type="EMBL" id="AGNL01047701">
    <property type="protein sequence ID" value="EJK46527.1"/>
    <property type="molecule type" value="Genomic_DNA"/>
</dbReference>
<dbReference type="PANTHER" id="PTHR11102:SF147">
    <property type="entry name" value="SEL1L ADAPTOR SUBUNIT OF ERAD E3 UBIQUITIN LIGASE"/>
    <property type="match status" value="1"/>
</dbReference>
<dbReference type="Gene3D" id="1.25.40.10">
    <property type="entry name" value="Tetratricopeptide repeat domain"/>
    <property type="match status" value="1"/>
</dbReference>
<dbReference type="PROSITE" id="PS50089">
    <property type="entry name" value="ZF_RING_2"/>
    <property type="match status" value="1"/>
</dbReference>
<feature type="compositionally biased region" description="Acidic residues" evidence="3">
    <location>
        <begin position="132"/>
        <end position="145"/>
    </location>
</feature>
<feature type="region of interest" description="Disordered" evidence="3">
    <location>
        <begin position="1"/>
        <end position="186"/>
    </location>
</feature>
<evidence type="ECO:0000313" key="6">
    <source>
        <dbReference type="Proteomes" id="UP000266841"/>
    </source>
</evidence>
<keyword evidence="2" id="KW-0479">Metal-binding</keyword>
<dbReference type="SMART" id="SM00671">
    <property type="entry name" value="SEL1"/>
    <property type="match status" value="2"/>
</dbReference>
<sequence>MAGPPPVDDVGGLAPMPPGSVAGESEATRPREMEEGRSSEGRGDGESGGDPPSRPDLSDPDDGGQGGEEEDDNDAMPAPDQQPSSEAGRSPRRSSPAGHPPQPPQHGGGDSAIAIDGGGDSSGKEGGGWPREEDDAGESSMDDDDVVKKGCAADAVALPTTRERIEPVGPDNGSAGAASKNDGGSAEAARCSERLINEGHERWEGDRCPICFLFIGLPGEEHSKVNVCCMKTVCNGCILAAEQRGIYDRCPFCRTPCPSDDASELAMIQRRVSKRDADAIYHLGNKYEYGYLGLPKDVTRAIELMAEAAELESVEAHYNLGVTYYYGDDVEEDKPRGIRHWQEASMKGHVTMISAKMGYERSLNGMKYMFKEGHATKEQYAKALRGYNQGNRELAVQHFMISAKMGYERSLNGMKYMFKEGHATKEQYAKALRGYGDAVKEMKSHQREEAKRFGI</sequence>
<comment type="similarity">
    <text evidence="1">Belongs to the sel-1 family.</text>
</comment>
<dbReference type="InterPro" id="IPR050767">
    <property type="entry name" value="Sel1_AlgK"/>
</dbReference>
<name>K0RIL8_THAOC</name>
<evidence type="ECO:0000256" key="2">
    <source>
        <dbReference type="PROSITE-ProRule" id="PRU00175"/>
    </source>
</evidence>
<protein>
    <recommendedName>
        <fullName evidence="4">RING-type domain-containing protein</fullName>
    </recommendedName>
</protein>
<proteinExistence type="inferred from homology"/>
<evidence type="ECO:0000256" key="1">
    <source>
        <dbReference type="ARBA" id="ARBA00038101"/>
    </source>
</evidence>
<feature type="compositionally biased region" description="Basic and acidic residues" evidence="3">
    <location>
        <begin position="26"/>
        <end position="45"/>
    </location>
</feature>
<reference evidence="5 6" key="1">
    <citation type="journal article" date="2012" name="Genome Biol.">
        <title>Genome and low-iron response of an oceanic diatom adapted to chronic iron limitation.</title>
        <authorList>
            <person name="Lommer M."/>
            <person name="Specht M."/>
            <person name="Roy A.S."/>
            <person name="Kraemer L."/>
            <person name="Andreson R."/>
            <person name="Gutowska M.A."/>
            <person name="Wolf J."/>
            <person name="Bergner S.V."/>
            <person name="Schilhabel M.B."/>
            <person name="Klostermeier U.C."/>
            <person name="Beiko R.G."/>
            <person name="Rosenstiel P."/>
            <person name="Hippler M."/>
            <person name="Laroche J."/>
        </authorList>
    </citation>
    <scope>NUCLEOTIDE SEQUENCE [LARGE SCALE GENOMIC DNA]</scope>
    <source>
        <strain evidence="5 6">CCMP1005</strain>
    </source>
</reference>
<evidence type="ECO:0000259" key="4">
    <source>
        <dbReference type="PROSITE" id="PS50089"/>
    </source>
</evidence>
<dbReference type="InterPro" id="IPR001841">
    <property type="entry name" value="Znf_RING"/>
</dbReference>
<dbReference type="Pfam" id="PF08238">
    <property type="entry name" value="Sel1"/>
    <property type="match status" value="2"/>
</dbReference>
<dbReference type="PANTHER" id="PTHR11102">
    <property type="entry name" value="SEL-1-LIKE PROTEIN"/>
    <property type="match status" value="1"/>
</dbReference>
<dbReference type="InterPro" id="IPR011990">
    <property type="entry name" value="TPR-like_helical_dom_sf"/>
</dbReference>
<dbReference type="GO" id="GO:0008270">
    <property type="term" value="F:zinc ion binding"/>
    <property type="evidence" value="ECO:0007669"/>
    <property type="project" value="UniProtKB-KW"/>
</dbReference>
<feature type="compositionally biased region" description="Acidic residues" evidence="3">
    <location>
        <begin position="58"/>
        <end position="74"/>
    </location>
</feature>
<gene>
    <name evidence="5" type="ORF">THAOC_34803</name>
</gene>
<keyword evidence="6" id="KW-1185">Reference proteome</keyword>
<dbReference type="SUPFAM" id="SSF81901">
    <property type="entry name" value="HCP-like"/>
    <property type="match status" value="1"/>
</dbReference>
<keyword evidence="2" id="KW-0863">Zinc-finger</keyword>
<evidence type="ECO:0000256" key="3">
    <source>
        <dbReference type="SAM" id="MobiDB-lite"/>
    </source>
</evidence>
<dbReference type="Proteomes" id="UP000266841">
    <property type="component" value="Unassembled WGS sequence"/>
</dbReference>
<feature type="compositionally biased region" description="Gly residues" evidence="3">
    <location>
        <begin position="106"/>
        <end position="129"/>
    </location>
</feature>